<comment type="caution">
    <text evidence="4">The sequence shown here is derived from an EMBL/GenBank/DDBJ whole genome shotgun (WGS) entry which is preliminary data.</text>
</comment>
<dbReference type="AlphaFoldDB" id="A0A3F3J5C4"/>
<dbReference type="EMBL" id="RSUV01000025">
    <property type="protein sequence ID" value="MIV46574.1"/>
    <property type="molecule type" value="Genomic_DNA"/>
</dbReference>
<name>A0A3F3J5C4_SALER</name>
<organism evidence="4">
    <name type="scientific">Salmonella enterica</name>
    <name type="common">Salmonella choleraesuis</name>
    <dbReference type="NCBI Taxonomy" id="28901"/>
    <lineage>
        <taxon>Bacteria</taxon>
        <taxon>Pseudomonadati</taxon>
        <taxon>Pseudomonadota</taxon>
        <taxon>Gammaproteobacteria</taxon>
        <taxon>Enterobacterales</taxon>
        <taxon>Enterobacteriaceae</taxon>
        <taxon>Salmonella</taxon>
    </lineage>
</organism>
<sequence>MYPLHHPAPSKPRHWRTRADPFTDVWNETECWLKDELQLGSTELLLKLEDAHPGKFTEGHRRTLQRRLQEWWVRVVRELVYGTRADGNILAEVRK</sequence>
<evidence type="ECO:0000313" key="4">
    <source>
        <dbReference type="EMBL" id="OHJ48437.1"/>
    </source>
</evidence>
<reference evidence="1" key="2">
    <citation type="submission" date="2018-08" db="EMBL/GenBank/DDBJ databases">
        <authorList>
            <consortium name="GenomeTrakr network: Whole genome sequencing for foodborne pathogen traceback"/>
        </authorList>
    </citation>
    <scope>NUCLEOTIDE SEQUENCE [LARGE SCALE GENOMIC DNA]</scope>
    <source>
        <strain evidence="3">CFSAN048114</strain>
        <strain evidence="2">FLUFL-1338</strain>
        <strain evidence="1">FLUFL-367</strain>
    </source>
</reference>
<proteinExistence type="predicted"/>
<dbReference type="EMBL" id="RSMR01000066">
    <property type="protein sequence ID" value="MIK95109.1"/>
    <property type="molecule type" value="Genomic_DNA"/>
</dbReference>
<dbReference type="Proteomes" id="UP000885283">
    <property type="component" value="Unassembled WGS sequence"/>
</dbReference>
<dbReference type="RefSeq" id="WP_070802607.1">
    <property type="nucleotide sequence ID" value="NZ_JBFNGL010000002.1"/>
</dbReference>
<dbReference type="Proteomes" id="UP000839834">
    <property type="component" value="Unassembled WGS sequence"/>
</dbReference>
<accession>A0A3F3J5C4</accession>
<evidence type="ECO:0000313" key="3">
    <source>
        <dbReference type="EMBL" id="MIV46574.1"/>
    </source>
</evidence>
<reference evidence="4" key="1">
    <citation type="submission" date="2016-09" db="EMBL/GenBank/DDBJ databases">
        <title>Whole genome sequencing of Salmonella enterica.</title>
        <authorList>
            <person name="Bell R."/>
        </authorList>
    </citation>
    <scope>NUCLEOTIDE SEQUENCE [LARGE SCALE GENOMIC DNA]</scope>
    <source>
        <strain evidence="4">CFSAN044929</strain>
    </source>
</reference>
<evidence type="ECO:0000313" key="1">
    <source>
        <dbReference type="EMBL" id="EAA8668593.1"/>
    </source>
</evidence>
<protein>
    <submittedName>
        <fullName evidence="4">Uncharacterized protein</fullName>
    </submittedName>
</protein>
<dbReference type="EMBL" id="AAACVH010000096">
    <property type="protein sequence ID" value="EAA8668593.1"/>
    <property type="molecule type" value="Genomic_DNA"/>
</dbReference>
<dbReference type="EMBL" id="MLTE01000017">
    <property type="protein sequence ID" value="OHJ48437.1"/>
    <property type="molecule type" value="Genomic_DNA"/>
</dbReference>
<dbReference type="Proteomes" id="UP000866740">
    <property type="component" value="Unassembled WGS sequence"/>
</dbReference>
<dbReference type="Proteomes" id="UP000839530">
    <property type="component" value="Unassembled WGS sequence"/>
</dbReference>
<gene>
    <name evidence="3" type="ORF">A7E06_24540</name>
    <name evidence="4" type="ORF">A7S51_21375</name>
    <name evidence="2" type="ORF">KO51_27555</name>
    <name evidence="1" type="ORF">NL99_27610</name>
</gene>
<evidence type="ECO:0000313" key="2">
    <source>
        <dbReference type="EMBL" id="MIK95109.1"/>
    </source>
</evidence>